<dbReference type="RefSeq" id="WP_319955704.1">
    <property type="nucleotide sequence ID" value="NZ_JAXAVX010000016.1"/>
</dbReference>
<dbReference type="Pfam" id="PF03364">
    <property type="entry name" value="Polyketide_cyc"/>
    <property type="match status" value="1"/>
</dbReference>
<keyword evidence="3" id="KW-1185">Reference proteome</keyword>
<evidence type="ECO:0000259" key="1">
    <source>
        <dbReference type="Pfam" id="PF03364"/>
    </source>
</evidence>
<evidence type="ECO:0000313" key="3">
    <source>
        <dbReference type="Proteomes" id="UP001277761"/>
    </source>
</evidence>
<dbReference type="InterPro" id="IPR023393">
    <property type="entry name" value="START-like_dom_sf"/>
</dbReference>
<accession>A0ABU4VPJ3</accession>
<evidence type="ECO:0000313" key="2">
    <source>
        <dbReference type="EMBL" id="MDX8153554.1"/>
    </source>
</evidence>
<dbReference type="PANTHER" id="PTHR39683">
    <property type="entry name" value="CONSERVED PROTEIN TB16.3"/>
    <property type="match status" value="1"/>
</dbReference>
<dbReference type="PANTHER" id="PTHR39683:SF4">
    <property type="entry name" value="COENZYME Q-BINDING PROTEIN COQ10 START DOMAIN-CONTAINING PROTEIN"/>
    <property type="match status" value="1"/>
</dbReference>
<dbReference type="Proteomes" id="UP001277761">
    <property type="component" value="Unassembled WGS sequence"/>
</dbReference>
<sequence length="142" mass="16267">MAGGERTERVAASPEACFALLLDFERYRTWQSTVRRCVVLERDDAGRGRVVETEIDLKVRRARYVLRYHYDPPRRIWWDYVEGDVRSISGEYRFDPVGEDATDVTYAVDVELGFAVPGRVARAVAERSLATALRELRVALEA</sequence>
<organism evidence="2 3">
    <name type="scientific">Patulibacter brassicae</name>
    <dbReference type="NCBI Taxonomy" id="1705717"/>
    <lineage>
        <taxon>Bacteria</taxon>
        <taxon>Bacillati</taxon>
        <taxon>Actinomycetota</taxon>
        <taxon>Thermoleophilia</taxon>
        <taxon>Solirubrobacterales</taxon>
        <taxon>Patulibacteraceae</taxon>
        <taxon>Patulibacter</taxon>
    </lineage>
</organism>
<dbReference type="InterPro" id="IPR005031">
    <property type="entry name" value="COQ10_START"/>
</dbReference>
<reference evidence="2 3" key="1">
    <citation type="submission" date="2023-11" db="EMBL/GenBank/DDBJ databases">
        <authorList>
            <person name="Xu M."/>
            <person name="Jiang T."/>
        </authorList>
    </citation>
    <scope>NUCLEOTIDE SEQUENCE [LARGE SCALE GENOMIC DNA]</scope>
    <source>
        <strain evidence="2 3">SD</strain>
    </source>
</reference>
<dbReference type="Gene3D" id="3.30.530.20">
    <property type="match status" value="1"/>
</dbReference>
<comment type="caution">
    <text evidence="2">The sequence shown here is derived from an EMBL/GenBank/DDBJ whole genome shotgun (WGS) entry which is preliminary data.</text>
</comment>
<dbReference type="SUPFAM" id="SSF55961">
    <property type="entry name" value="Bet v1-like"/>
    <property type="match status" value="1"/>
</dbReference>
<dbReference type="EMBL" id="JAXAVX010000016">
    <property type="protein sequence ID" value="MDX8153554.1"/>
    <property type="molecule type" value="Genomic_DNA"/>
</dbReference>
<gene>
    <name evidence="2" type="ORF">SK069_18290</name>
</gene>
<protein>
    <submittedName>
        <fullName evidence="2">SRPBCC family protein</fullName>
    </submittedName>
</protein>
<name>A0ABU4VPJ3_9ACTN</name>
<feature type="domain" description="Coenzyme Q-binding protein COQ10 START" evidence="1">
    <location>
        <begin position="10"/>
        <end position="136"/>
    </location>
</feature>
<proteinExistence type="predicted"/>